<sequence length="164" mass="18239">MVDKLLLGILDDLGKDAFQDFKWYLSQKNLDGVKPIPVSKLEDASRGQTVTRMTRSYGEKTTVEVAVEILKKISNRKAAAELRKKYAAIQADETTDISTHCQLVLVLRYIDPHNNVQERFLEFIPLQNANADTVATALMERLGTILPDGQQGKLIAQAYDGCSG</sequence>
<reference evidence="1" key="1">
    <citation type="submission" date="2022-05" db="EMBL/GenBank/DDBJ databases">
        <title>Chromosome-level genome of Chaenocephalus aceratus.</title>
        <authorList>
            <person name="Park H."/>
        </authorList>
    </citation>
    <scope>NUCLEOTIDE SEQUENCE</scope>
    <source>
        <strain evidence="1">KU_202001</strain>
    </source>
</reference>
<dbReference type="Proteomes" id="UP001057452">
    <property type="component" value="Chromosome 1"/>
</dbReference>
<protein>
    <submittedName>
        <fullName evidence="1">Uncharacterized protein</fullName>
    </submittedName>
</protein>
<evidence type="ECO:0000313" key="1">
    <source>
        <dbReference type="EMBL" id="KAI4832617.1"/>
    </source>
</evidence>
<evidence type="ECO:0000313" key="2">
    <source>
        <dbReference type="Proteomes" id="UP001057452"/>
    </source>
</evidence>
<keyword evidence="2" id="KW-1185">Reference proteome</keyword>
<organism evidence="1 2">
    <name type="scientific">Chaenocephalus aceratus</name>
    <name type="common">Blackfin icefish</name>
    <name type="synonym">Chaenichthys aceratus</name>
    <dbReference type="NCBI Taxonomy" id="36190"/>
    <lineage>
        <taxon>Eukaryota</taxon>
        <taxon>Metazoa</taxon>
        <taxon>Chordata</taxon>
        <taxon>Craniata</taxon>
        <taxon>Vertebrata</taxon>
        <taxon>Euteleostomi</taxon>
        <taxon>Actinopterygii</taxon>
        <taxon>Neopterygii</taxon>
        <taxon>Teleostei</taxon>
        <taxon>Neoteleostei</taxon>
        <taxon>Acanthomorphata</taxon>
        <taxon>Eupercaria</taxon>
        <taxon>Perciformes</taxon>
        <taxon>Notothenioidei</taxon>
        <taxon>Channichthyidae</taxon>
        <taxon>Chaenocephalus</taxon>
    </lineage>
</organism>
<gene>
    <name evidence="1" type="ORF">KUCAC02_015579</name>
</gene>
<name>A0ACB9XZ33_CHAAC</name>
<comment type="caution">
    <text evidence="1">The sequence shown here is derived from an EMBL/GenBank/DDBJ whole genome shotgun (WGS) entry which is preliminary data.</text>
</comment>
<accession>A0ACB9XZ33</accession>
<proteinExistence type="predicted"/>
<dbReference type="EMBL" id="CM043785">
    <property type="protein sequence ID" value="KAI4832617.1"/>
    <property type="molecule type" value="Genomic_DNA"/>
</dbReference>